<keyword evidence="2" id="KW-1185">Reference proteome</keyword>
<reference evidence="2" key="1">
    <citation type="journal article" date="2009" name="Appl. Environ. Microbiol.">
        <title>Complete genome sequence of the chemolithoautotrophic marine magnetotactic coccus strain MC-1.</title>
        <authorList>
            <person name="Schubbe S."/>
            <person name="Williams T.J."/>
            <person name="Xie G."/>
            <person name="Kiss H.E."/>
            <person name="Brettin T.S."/>
            <person name="Martinez D."/>
            <person name="Ross C.A."/>
            <person name="Schuler D."/>
            <person name="Cox B.L."/>
            <person name="Nealson K.H."/>
            <person name="Bazylinski D.A."/>
        </authorList>
    </citation>
    <scope>NUCLEOTIDE SEQUENCE [LARGE SCALE GENOMIC DNA]</scope>
    <source>
        <strain evidence="2">ATCC BAA-1437 / JCM 17883 / MC-1</strain>
    </source>
</reference>
<reference evidence="1 2" key="2">
    <citation type="journal article" date="2012" name="Int. J. Syst. Evol. Microbiol.">
        <title>Magnetococcus marinus gen. nov., sp. nov., a marine, magnetotactic bacterium that represents a novel lineage (Magnetococcaceae fam. nov.; Magnetococcales ord. nov.) at the base of the Alphaproteobacteria.</title>
        <authorList>
            <person name="Bazylinski D.A."/>
            <person name="Williams T.J."/>
            <person name="Lefevre C.T."/>
            <person name="Berg R.J."/>
            <person name="Zhang C.L."/>
            <person name="Bowser S.S."/>
            <person name="Dean A.J."/>
            <person name="Beveridge T.J."/>
        </authorList>
    </citation>
    <scope>NUCLEOTIDE SEQUENCE [LARGE SCALE GENOMIC DNA]</scope>
    <source>
        <strain evidence="2">ATCC BAA-1437 / JCM 17883 / MC-1</strain>
    </source>
</reference>
<evidence type="ECO:0008006" key="3">
    <source>
        <dbReference type="Google" id="ProtNLM"/>
    </source>
</evidence>
<gene>
    <name evidence="1" type="ordered locus">Mmc1_0809</name>
</gene>
<dbReference type="KEGG" id="mgm:Mmc1_0809"/>
<dbReference type="Pfam" id="PF10082">
    <property type="entry name" value="BBP2_2"/>
    <property type="match status" value="1"/>
</dbReference>
<dbReference type="Proteomes" id="UP000002586">
    <property type="component" value="Chromosome"/>
</dbReference>
<accession>A0L5T5</accession>
<sequence length="394" mass="43972">MQSALKHSSGQRYTAGITLFLLLLVWSLLGDLRAERGARGIPVGIFRVTPKLTAAYSYEDNLLKTQNDHVSDSIVKLTPVVTLKTHWRKLAISLEAKSDIARHMKRKLEDYADNSLTLKMDMEPSKRVKLHAQAYVKSTHSSRGQPDTGGLTASQVPAKYNTFGGKLGGNYTYNRYRAELSVAHDVDTQESVGRFWDTFAAKLRLSLAPKTDVNVHSEFQRHVYDDAALLRDNIGMKYGVGFSWKARAQLNAKLDVNWLDKRYADDPGSDAQTYGFQGGLTWSPTSRTDVDLNVNRSFAEGGTTGIHYIDTTSSLSLKHSLRSFLSVNGEIKLAQSSYNTQREDDTWTMSTGFSYQFPKWVSVNGTYSMTDKKSSEASSSYKNNQFLLSLEGGL</sequence>
<proteinExistence type="predicted"/>
<dbReference type="AlphaFoldDB" id="A0L5T5"/>
<name>A0L5T5_MAGMM</name>
<protein>
    <recommendedName>
        <fullName evidence="3">Outer membrane beta-barrel protein</fullName>
    </recommendedName>
</protein>
<dbReference type="RefSeq" id="WP_011712488.1">
    <property type="nucleotide sequence ID" value="NC_008576.1"/>
</dbReference>
<dbReference type="EMBL" id="CP000471">
    <property type="protein sequence ID" value="ABK43328.1"/>
    <property type="molecule type" value="Genomic_DNA"/>
</dbReference>
<dbReference type="OrthoDB" id="7398962at2"/>
<dbReference type="eggNOG" id="COG5338">
    <property type="taxonomic scope" value="Bacteria"/>
</dbReference>
<dbReference type="InterPro" id="IPR018759">
    <property type="entry name" value="BBP2_2"/>
</dbReference>
<dbReference type="STRING" id="156889.Mmc1_0809"/>
<evidence type="ECO:0000313" key="2">
    <source>
        <dbReference type="Proteomes" id="UP000002586"/>
    </source>
</evidence>
<evidence type="ECO:0000313" key="1">
    <source>
        <dbReference type="EMBL" id="ABK43328.1"/>
    </source>
</evidence>
<dbReference type="HOGENOM" id="CLU_699816_0_0_5"/>
<organism evidence="1 2">
    <name type="scientific">Magnetococcus marinus (strain ATCC BAA-1437 / JCM 17883 / MC-1)</name>
    <dbReference type="NCBI Taxonomy" id="156889"/>
    <lineage>
        <taxon>Bacteria</taxon>
        <taxon>Pseudomonadati</taxon>
        <taxon>Pseudomonadota</taxon>
        <taxon>Magnetococcia</taxon>
        <taxon>Magnetococcales</taxon>
        <taxon>Magnetococcaceae</taxon>
        <taxon>Magnetococcus</taxon>
    </lineage>
</organism>